<dbReference type="SUPFAM" id="SSF52833">
    <property type="entry name" value="Thioredoxin-like"/>
    <property type="match status" value="1"/>
</dbReference>
<dbReference type="EMBL" id="BAAAHP010000018">
    <property type="protein sequence ID" value="GAA0923641.1"/>
    <property type="molecule type" value="Genomic_DNA"/>
</dbReference>
<evidence type="ECO:0000259" key="1">
    <source>
        <dbReference type="Pfam" id="PF13462"/>
    </source>
</evidence>
<feature type="domain" description="Thioredoxin-like fold" evidence="1">
    <location>
        <begin position="32"/>
        <end position="177"/>
    </location>
</feature>
<dbReference type="Pfam" id="PF13462">
    <property type="entry name" value="Thioredoxin_4"/>
    <property type="match status" value="1"/>
</dbReference>
<evidence type="ECO:0000313" key="2">
    <source>
        <dbReference type="EMBL" id="GAA0923641.1"/>
    </source>
</evidence>
<keyword evidence="3" id="KW-1185">Reference proteome</keyword>
<organism evidence="2 3">
    <name type="scientific">Pseudonocardia zijingensis</name>
    <dbReference type="NCBI Taxonomy" id="153376"/>
    <lineage>
        <taxon>Bacteria</taxon>
        <taxon>Bacillati</taxon>
        <taxon>Actinomycetota</taxon>
        <taxon>Actinomycetes</taxon>
        <taxon>Pseudonocardiales</taxon>
        <taxon>Pseudonocardiaceae</taxon>
        <taxon>Pseudonocardia</taxon>
    </lineage>
</organism>
<dbReference type="InterPro" id="IPR036249">
    <property type="entry name" value="Thioredoxin-like_sf"/>
</dbReference>
<reference evidence="3" key="1">
    <citation type="journal article" date="2019" name="Int. J. Syst. Evol. Microbiol.">
        <title>The Global Catalogue of Microorganisms (GCM) 10K type strain sequencing project: providing services to taxonomists for standard genome sequencing and annotation.</title>
        <authorList>
            <consortium name="The Broad Institute Genomics Platform"/>
            <consortium name="The Broad Institute Genome Sequencing Center for Infectious Disease"/>
            <person name="Wu L."/>
            <person name="Ma J."/>
        </authorList>
    </citation>
    <scope>NUCLEOTIDE SEQUENCE [LARGE SCALE GENOMIC DNA]</scope>
    <source>
        <strain evidence="3">JCM 11117</strain>
    </source>
</reference>
<protein>
    <recommendedName>
        <fullName evidence="1">Thioredoxin-like fold domain-containing protein</fullName>
    </recommendedName>
</protein>
<dbReference type="Proteomes" id="UP001499967">
    <property type="component" value="Unassembled WGS sequence"/>
</dbReference>
<dbReference type="RefSeq" id="WP_343938968.1">
    <property type="nucleotide sequence ID" value="NZ_BAAAHP010000018.1"/>
</dbReference>
<proteinExistence type="predicted"/>
<dbReference type="InterPro" id="IPR012336">
    <property type="entry name" value="Thioredoxin-like_fold"/>
</dbReference>
<name>A0ABP3ZMJ1_9PSEU</name>
<dbReference type="Gene3D" id="3.40.30.10">
    <property type="entry name" value="Glutaredoxin"/>
    <property type="match status" value="1"/>
</dbReference>
<dbReference type="CDD" id="cd02972">
    <property type="entry name" value="DsbA_family"/>
    <property type="match status" value="1"/>
</dbReference>
<evidence type="ECO:0000313" key="3">
    <source>
        <dbReference type="Proteomes" id="UP001499967"/>
    </source>
</evidence>
<comment type="caution">
    <text evidence="2">The sequence shown here is derived from an EMBL/GenBank/DDBJ whole genome shotgun (WGS) entry which is preliminary data.</text>
</comment>
<accession>A0ABP3ZMJ1</accession>
<sequence>MDTQPVSGIPSVPVPHGTTPTGDGVVIGVGAVDVDAYIDFQCPFCKQFELMTGPLLDRLVANRAIRLIYHPMNLLDAVSTAAYSTRAGAASGAAADAGRFREYTRVLFENQPAEGGMGLSDGQLVELGREIGITDPAFAETIRTGRYLPWPRYVTERAIARGVAGTPSVFANGVPVAARPGAIVSAVHAVLA</sequence>
<gene>
    <name evidence="2" type="ORF">GCM10009559_07910</name>
</gene>